<sequence>MLDGSVHNAFIRRNFHGRYYESGILKRRSPNAAPGTVI</sequence>
<keyword evidence="2" id="KW-1185">Reference proteome</keyword>
<dbReference type="AlphaFoldDB" id="U4LJ00"/>
<protein>
    <submittedName>
        <fullName evidence="1">Uncharacterized protein</fullName>
    </submittedName>
</protein>
<dbReference type="EMBL" id="HF936505">
    <property type="protein sequence ID" value="CCX16719.1"/>
    <property type="molecule type" value="Genomic_DNA"/>
</dbReference>
<accession>U4LJ00</accession>
<name>U4LJ00_PYROM</name>
<gene>
    <name evidence="1" type="ORF">PCON_03464</name>
</gene>
<reference evidence="1 2" key="1">
    <citation type="journal article" date="2013" name="PLoS Genet.">
        <title>The genome and development-dependent transcriptomes of Pyronema confluens: a window into fungal evolution.</title>
        <authorList>
            <person name="Traeger S."/>
            <person name="Altegoer F."/>
            <person name="Freitag M."/>
            <person name="Gabaldon T."/>
            <person name="Kempken F."/>
            <person name="Kumar A."/>
            <person name="Marcet-Houben M."/>
            <person name="Poggeler S."/>
            <person name="Stajich J.E."/>
            <person name="Nowrousian M."/>
        </authorList>
    </citation>
    <scope>NUCLEOTIDE SEQUENCE [LARGE SCALE GENOMIC DNA]</scope>
    <source>
        <strain evidence="2">CBS 100304</strain>
        <tissue evidence="1">Vegetative mycelium</tissue>
    </source>
</reference>
<evidence type="ECO:0000313" key="2">
    <source>
        <dbReference type="Proteomes" id="UP000018144"/>
    </source>
</evidence>
<organism evidence="1 2">
    <name type="scientific">Pyronema omphalodes (strain CBS 100304)</name>
    <name type="common">Pyronema confluens</name>
    <dbReference type="NCBI Taxonomy" id="1076935"/>
    <lineage>
        <taxon>Eukaryota</taxon>
        <taxon>Fungi</taxon>
        <taxon>Dikarya</taxon>
        <taxon>Ascomycota</taxon>
        <taxon>Pezizomycotina</taxon>
        <taxon>Pezizomycetes</taxon>
        <taxon>Pezizales</taxon>
        <taxon>Pyronemataceae</taxon>
        <taxon>Pyronema</taxon>
    </lineage>
</organism>
<evidence type="ECO:0000313" key="1">
    <source>
        <dbReference type="EMBL" id="CCX16719.1"/>
    </source>
</evidence>
<dbReference type="Proteomes" id="UP000018144">
    <property type="component" value="Unassembled WGS sequence"/>
</dbReference>
<proteinExistence type="predicted"/>